<keyword evidence="5" id="KW-0479">Metal-binding</keyword>
<keyword evidence="6" id="KW-0732">Signal</keyword>
<sequence length="770" mass="86246">MARSKSPSFITKKEFKVRNVRYLIITVVLLSALIFFAPAVQARQMIVRVDVPDYPTLYQHIPFKGSSIEIAGAQPGKSYDLLVDESDLPLVLNSGLKAEIVVPDLEAQKQEAAAFGFYCSYDSLLSIMRNWAASYPSICRLESIGQTYQGRWIYGVKISDNVNLDEEEPEVLLEAMHHSREWATPQAARYFADTILRNYTTNPAFQNFVDNHELWVFPIINVDGYVYDYPSQRSWRKNRQPYGSAIGCDPNRDYNGACNGSRMADWGALVPGSRSSHLPSDETFMGGYGAWGYEVNALCNFFKQRTFLADISLHSYSELVLWPYGNGETPPDNNTFVSLGQRMAQQMQKLSGGTYTPEPSSELYPTAGGSIDWMYGWARHIGGFPCLSYVFEIGTTFYQNVSQLDAIQREVFKGIWYLFNRADSIGEVLEGVVPRPILAVMDSSLTGTFTVHWSPIRPEHNHPEKWELEELSGLSVVTEDFESGSARWVLQGASLSSTQKHAGSYSVSLGTGNNISNYAMTADPYPVQPGDSLIYWIWYNTEANYDVVVTEVSLEGKEWIQLHNRYDGNSGGWLRKAYSLDPWAGKSVYIRFRYMTDDNTLGSGVYVDDVYPVPSFASRRLVASNITDTMYEVTVAEPGQYWYRVRGYNSTWGWGDYGPLEDIIVTGSGVAEQPKVKRYRTDLSLLGPNPASGAGIRIQYSLAHSGNAELAVFDATGRAVRRLISGVVPAGEYQINWDGADSQGKRLPAGVYFCRLIADETRTGRIVLNR</sequence>
<dbReference type="GO" id="GO:0005615">
    <property type="term" value="C:extracellular space"/>
    <property type="evidence" value="ECO:0007669"/>
    <property type="project" value="TreeGrafter"/>
</dbReference>
<dbReference type="InterPro" id="IPR000834">
    <property type="entry name" value="Peptidase_M14"/>
</dbReference>
<organism evidence="14">
    <name type="scientific">candidate division WOR-3 bacterium</name>
    <dbReference type="NCBI Taxonomy" id="2052148"/>
    <lineage>
        <taxon>Bacteria</taxon>
        <taxon>Bacteria division WOR-3</taxon>
    </lineage>
</organism>
<comment type="caution">
    <text evidence="14">The sequence shown here is derived from an EMBL/GenBank/DDBJ whole genome shotgun (WGS) entry which is preliminary data.</text>
</comment>
<dbReference type="PROSITE" id="PS52035">
    <property type="entry name" value="PEPTIDASE_M14"/>
    <property type="match status" value="1"/>
</dbReference>
<dbReference type="GO" id="GO:0004181">
    <property type="term" value="F:metallocarboxypeptidase activity"/>
    <property type="evidence" value="ECO:0007669"/>
    <property type="project" value="InterPro"/>
</dbReference>
<keyword evidence="7" id="KW-0378">Hydrolase</keyword>
<dbReference type="Gene3D" id="2.60.120.260">
    <property type="entry name" value="Galactose-binding domain-like"/>
    <property type="match status" value="1"/>
</dbReference>
<dbReference type="EMBL" id="DSLG01000002">
    <property type="protein sequence ID" value="HEA86644.1"/>
    <property type="molecule type" value="Genomic_DNA"/>
</dbReference>
<name>A0A7C1SDD0_UNCW3</name>
<dbReference type="PRINTS" id="PR00765">
    <property type="entry name" value="CRBOXYPTASEA"/>
</dbReference>
<dbReference type="CDD" id="cd03859">
    <property type="entry name" value="M14_CPT"/>
    <property type="match status" value="1"/>
</dbReference>
<keyword evidence="8" id="KW-0862">Zinc</keyword>
<dbReference type="AlphaFoldDB" id="A0A7C1SDD0"/>
<dbReference type="FunFam" id="3.40.630.10:FF:000084">
    <property type="entry name" value="Carboxypeptidase B2"/>
    <property type="match status" value="1"/>
</dbReference>
<accession>A0A7C1SDD0</accession>
<dbReference type="InterPro" id="IPR026444">
    <property type="entry name" value="Secre_tail"/>
</dbReference>
<dbReference type="Pfam" id="PF20773">
    <property type="entry name" value="InhA-like_MAM"/>
    <property type="match status" value="1"/>
</dbReference>
<dbReference type="EC" id="3.4.17.18" evidence="11"/>
<dbReference type="PANTHER" id="PTHR11705">
    <property type="entry name" value="PROTEASE FAMILY M14 CARBOXYPEPTIDASE A,B"/>
    <property type="match status" value="1"/>
</dbReference>
<proteinExistence type="inferred from homology"/>
<feature type="domain" description="Peptidase M14" evidence="13">
    <location>
        <begin position="117"/>
        <end position="422"/>
    </location>
</feature>
<evidence type="ECO:0000256" key="3">
    <source>
        <dbReference type="ARBA" id="ARBA00022645"/>
    </source>
</evidence>
<dbReference type="InterPro" id="IPR057247">
    <property type="entry name" value="CARBOXYPEPT_ZN_2"/>
</dbReference>
<dbReference type="InterPro" id="IPR025965">
    <property type="entry name" value="FlgD/Vpr_Ig-like"/>
</dbReference>
<keyword evidence="9" id="KW-0482">Metalloprotease</keyword>
<evidence type="ECO:0000256" key="12">
    <source>
        <dbReference type="PROSITE-ProRule" id="PRU01379"/>
    </source>
</evidence>
<dbReference type="GO" id="GO:0006508">
    <property type="term" value="P:proteolysis"/>
    <property type="evidence" value="ECO:0007669"/>
    <property type="project" value="UniProtKB-KW"/>
</dbReference>
<dbReference type="NCBIfam" id="TIGR04183">
    <property type="entry name" value="Por_Secre_tail"/>
    <property type="match status" value="1"/>
</dbReference>
<evidence type="ECO:0000256" key="2">
    <source>
        <dbReference type="ARBA" id="ARBA00005988"/>
    </source>
</evidence>
<dbReference type="Gene3D" id="2.60.40.4070">
    <property type="match status" value="1"/>
</dbReference>
<feature type="active site" description="Proton donor/acceptor" evidence="12">
    <location>
        <position position="392"/>
    </location>
</feature>
<dbReference type="PROSITE" id="PS00133">
    <property type="entry name" value="CARBOXYPEPT_ZN_2"/>
    <property type="match status" value="1"/>
</dbReference>
<evidence type="ECO:0000259" key="13">
    <source>
        <dbReference type="PROSITE" id="PS52035"/>
    </source>
</evidence>
<dbReference type="Pfam" id="PF13860">
    <property type="entry name" value="FlgD_ig"/>
    <property type="match status" value="1"/>
</dbReference>
<dbReference type="PANTHER" id="PTHR11705:SF143">
    <property type="entry name" value="SLL0236 PROTEIN"/>
    <property type="match status" value="1"/>
</dbReference>
<evidence type="ECO:0000256" key="5">
    <source>
        <dbReference type="ARBA" id="ARBA00022723"/>
    </source>
</evidence>
<dbReference type="SMART" id="SM00631">
    <property type="entry name" value="Zn_pept"/>
    <property type="match status" value="1"/>
</dbReference>
<comment type="similarity">
    <text evidence="2 12">Belongs to the peptidase M14 family.</text>
</comment>
<gene>
    <name evidence="14" type="ORF">ENP94_01360</name>
</gene>
<evidence type="ECO:0000256" key="4">
    <source>
        <dbReference type="ARBA" id="ARBA00022670"/>
    </source>
</evidence>
<reference evidence="14" key="1">
    <citation type="journal article" date="2020" name="mSystems">
        <title>Genome- and Community-Level Interaction Insights into Carbon Utilization and Element Cycling Functions of Hydrothermarchaeota in Hydrothermal Sediment.</title>
        <authorList>
            <person name="Zhou Z."/>
            <person name="Liu Y."/>
            <person name="Xu W."/>
            <person name="Pan J."/>
            <person name="Luo Z.H."/>
            <person name="Li M."/>
        </authorList>
    </citation>
    <scope>NUCLEOTIDE SEQUENCE [LARGE SCALE GENOMIC DNA]</scope>
    <source>
        <strain evidence="14">SpSt-265</strain>
    </source>
</reference>
<evidence type="ECO:0000313" key="14">
    <source>
        <dbReference type="EMBL" id="HEA86644.1"/>
    </source>
</evidence>
<dbReference type="Pfam" id="PF00246">
    <property type="entry name" value="Peptidase_M14"/>
    <property type="match status" value="1"/>
</dbReference>
<dbReference type="SUPFAM" id="SSF53187">
    <property type="entry name" value="Zn-dependent exopeptidases"/>
    <property type="match status" value="1"/>
</dbReference>
<evidence type="ECO:0000256" key="10">
    <source>
        <dbReference type="ARBA" id="ARBA00050859"/>
    </source>
</evidence>
<dbReference type="Gene3D" id="3.40.630.10">
    <property type="entry name" value="Zn peptidases"/>
    <property type="match status" value="1"/>
</dbReference>
<protein>
    <recommendedName>
        <fullName evidence="11">carboxypeptidase T</fullName>
        <ecNumber evidence="11">3.4.17.18</ecNumber>
    </recommendedName>
</protein>
<evidence type="ECO:0000256" key="7">
    <source>
        <dbReference type="ARBA" id="ARBA00022801"/>
    </source>
</evidence>
<evidence type="ECO:0000256" key="9">
    <source>
        <dbReference type="ARBA" id="ARBA00023049"/>
    </source>
</evidence>
<dbReference type="GO" id="GO:0008270">
    <property type="term" value="F:zinc ion binding"/>
    <property type="evidence" value="ECO:0007669"/>
    <property type="project" value="InterPro"/>
</dbReference>
<evidence type="ECO:0000256" key="11">
    <source>
        <dbReference type="ARBA" id="ARBA00066554"/>
    </source>
</evidence>
<evidence type="ECO:0000256" key="8">
    <source>
        <dbReference type="ARBA" id="ARBA00022833"/>
    </source>
</evidence>
<comment type="cofactor">
    <cofactor evidence="1">
        <name>Zn(2+)</name>
        <dbReference type="ChEBI" id="CHEBI:29105"/>
    </cofactor>
</comment>
<evidence type="ECO:0000256" key="1">
    <source>
        <dbReference type="ARBA" id="ARBA00001947"/>
    </source>
</evidence>
<evidence type="ECO:0000256" key="6">
    <source>
        <dbReference type="ARBA" id="ARBA00022729"/>
    </source>
</evidence>
<comment type="catalytic activity">
    <reaction evidence="10">
        <text>Releases a C-terminal residue, which may be hydrophobic or positively charged.</text>
        <dbReference type="EC" id="3.4.17.18"/>
    </reaction>
</comment>
<keyword evidence="4" id="KW-0645">Protease</keyword>
<keyword evidence="3" id="KW-0121">Carboxypeptidase</keyword>
<dbReference type="InterPro" id="IPR033810">
    <property type="entry name" value="Carboxypeptidase_T"/>
</dbReference>